<dbReference type="GO" id="GO:0003964">
    <property type="term" value="F:RNA-directed DNA polymerase activity"/>
    <property type="evidence" value="ECO:0007669"/>
    <property type="project" value="UniProtKB-KW"/>
</dbReference>
<keyword evidence="2" id="KW-0645">Protease</keyword>
<dbReference type="Pfam" id="PF17917">
    <property type="entry name" value="RT_RNaseH"/>
    <property type="match status" value="1"/>
</dbReference>
<dbReference type="PANTHER" id="PTHR37984:SF5">
    <property type="entry name" value="PROTEIN NYNRIN-LIKE"/>
    <property type="match status" value="1"/>
</dbReference>
<keyword evidence="3" id="KW-0808">Transferase</keyword>
<evidence type="ECO:0000256" key="6">
    <source>
        <dbReference type="ARBA" id="ARBA00022759"/>
    </source>
</evidence>
<organism evidence="13 14">
    <name type="scientific">Centaurea solstitialis</name>
    <name type="common">yellow star-thistle</name>
    <dbReference type="NCBI Taxonomy" id="347529"/>
    <lineage>
        <taxon>Eukaryota</taxon>
        <taxon>Viridiplantae</taxon>
        <taxon>Streptophyta</taxon>
        <taxon>Embryophyta</taxon>
        <taxon>Tracheophyta</taxon>
        <taxon>Spermatophyta</taxon>
        <taxon>Magnoliopsida</taxon>
        <taxon>eudicotyledons</taxon>
        <taxon>Gunneridae</taxon>
        <taxon>Pentapetalae</taxon>
        <taxon>asterids</taxon>
        <taxon>campanulids</taxon>
        <taxon>Asterales</taxon>
        <taxon>Asteraceae</taxon>
        <taxon>Carduoideae</taxon>
        <taxon>Cardueae</taxon>
        <taxon>Centaureinae</taxon>
        <taxon>Centaurea</taxon>
    </lineage>
</organism>
<accession>A0AA38S3G9</accession>
<evidence type="ECO:0000256" key="7">
    <source>
        <dbReference type="ARBA" id="ARBA00022801"/>
    </source>
</evidence>
<feature type="region of interest" description="Disordered" evidence="10">
    <location>
        <begin position="107"/>
        <end position="174"/>
    </location>
</feature>
<dbReference type="Gene3D" id="3.30.70.270">
    <property type="match status" value="2"/>
</dbReference>
<dbReference type="Gene3D" id="3.10.10.10">
    <property type="entry name" value="HIV Type 1 Reverse Transcriptase, subunit A, domain 1"/>
    <property type="match status" value="1"/>
</dbReference>
<dbReference type="GO" id="GO:0008270">
    <property type="term" value="F:zinc ion binding"/>
    <property type="evidence" value="ECO:0007669"/>
    <property type="project" value="UniProtKB-KW"/>
</dbReference>
<dbReference type="InterPro" id="IPR041373">
    <property type="entry name" value="RT_RNaseH"/>
</dbReference>
<dbReference type="CDD" id="cd01647">
    <property type="entry name" value="RT_LTR"/>
    <property type="match status" value="1"/>
</dbReference>
<dbReference type="GO" id="GO:0006508">
    <property type="term" value="P:proteolysis"/>
    <property type="evidence" value="ECO:0007669"/>
    <property type="project" value="UniProtKB-KW"/>
</dbReference>
<dbReference type="SMART" id="SM00343">
    <property type="entry name" value="ZnF_C2HC"/>
    <property type="match status" value="2"/>
</dbReference>
<feature type="domain" description="CCHC-type" evidence="11">
    <location>
        <begin position="433"/>
        <end position="448"/>
    </location>
</feature>
<dbReference type="Gene3D" id="4.10.60.10">
    <property type="entry name" value="Zinc finger, CCHC-type"/>
    <property type="match status" value="1"/>
</dbReference>
<dbReference type="InterPro" id="IPR000477">
    <property type="entry name" value="RT_dom"/>
</dbReference>
<name>A0AA38S3G9_9ASTR</name>
<keyword evidence="14" id="KW-1185">Reference proteome</keyword>
<dbReference type="GO" id="GO:0004519">
    <property type="term" value="F:endonuclease activity"/>
    <property type="evidence" value="ECO:0007669"/>
    <property type="project" value="UniProtKB-KW"/>
</dbReference>
<dbReference type="InterPro" id="IPR043502">
    <property type="entry name" value="DNA/RNA_pol_sf"/>
</dbReference>
<dbReference type="EMBL" id="JARYMX010000198">
    <property type="protein sequence ID" value="KAJ9535560.1"/>
    <property type="molecule type" value="Genomic_DNA"/>
</dbReference>
<keyword evidence="5" id="KW-0540">Nuclease</keyword>
<keyword evidence="6" id="KW-0255">Endonuclease</keyword>
<dbReference type="InterPro" id="IPR043128">
    <property type="entry name" value="Rev_trsase/Diguanyl_cyclase"/>
</dbReference>
<feature type="domain" description="CCHC-type" evidence="11">
    <location>
        <begin position="414"/>
        <end position="427"/>
    </location>
</feature>
<dbReference type="FunFam" id="3.10.20.370:FF:000001">
    <property type="entry name" value="Retrovirus-related Pol polyprotein from transposon 17.6-like protein"/>
    <property type="match status" value="1"/>
</dbReference>
<evidence type="ECO:0000256" key="10">
    <source>
        <dbReference type="SAM" id="MobiDB-lite"/>
    </source>
</evidence>
<dbReference type="SUPFAM" id="SSF57756">
    <property type="entry name" value="Retrovirus zinc finger-like domains"/>
    <property type="match status" value="1"/>
</dbReference>
<dbReference type="InterPro" id="IPR050951">
    <property type="entry name" value="Retrovirus_Pol_polyprotein"/>
</dbReference>
<gene>
    <name evidence="13" type="ORF">OSB04_un001305</name>
</gene>
<feature type="domain" description="Reverse transcriptase" evidence="12">
    <location>
        <begin position="589"/>
        <end position="768"/>
    </location>
</feature>
<evidence type="ECO:0000256" key="3">
    <source>
        <dbReference type="ARBA" id="ARBA00022679"/>
    </source>
</evidence>
<evidence type="ECO:0000313" key="13">
    <source>
        <dbReference type="EMBL" id="KAJ9535560.1"/>
    </source>
</evidence>
<evidence type="ECO:0000256" key="4">
    <source>
        <dbReference type="ARBA" id="ARBA00022695"/>
    </source>
</evidence>
<dbReference type="FunFam" id="3.10.10.10:FF:000007">
    <property type="entry name" value="Retrovirus-related Pol polyprotein from transposon 17.6-like Protein"/>
    <property type="match status" value="1"/>
</dbReference>
<sequence length="1053" mass="118754">MDTWTNGMPPRGLGPLFAAGWVAAHVAGRAEVPTHLALRWRWRGPMTGRPRIADPLGGEVSGRTVICEISPGAEREARKGKEKYLMARRKLRSRVIPEAEDVTVEPTVQLRPTAVRGRTGSQGRGRGRGRASRAATEGGVRNQSRARGGRRAQSERPPVIPEPSQQESSASQPTAFVTKEAFQTEMGKIQDALQTLLNQQEKSKSDGGREESEMNSPPATVIGGGSQMTPLETVVSPRPVHGCSYKAFTACKPPTYKGERDPVLAMRWIEEMEMVFETCRCSAEDKQGGSSVQDYTTKFIEKARFAGVYVPTEDRKVERFIWGLRGNLREFVLSKEPATFQAAINAAETIEREKNRQATERMGEKRKWDGPANDPRKGRFPRTDSRGGQNLNVRPCGKCQKVHLGDCRSGPPTCFRCGQPGHLSRDCSARRACYQCGSSDHFRSECPQLKREGAPVPGGRAVAAKDNQKQHRLREVAKGCTIELEGCLVPVALSPIPMGGLDVVLGMDWLIGNKAKIDYSGKKKLEVKDVEVVCEYPEVFPDDLDSLPPEREIEFRIDLVPGAAPIAKAPYRLAPSELKELKTQLQELLDKGFIRPSTSPWGAPVLFVKKKDGTMRMCIDYRELNKVTVKNKYPLPRIDDLFDQLQGAKYFSKIDLRSGYHQLKVREEDIPKTAFRTRYGHYEFLVMSFGLTNAPAAFMDLMNRVCKPFLDKFVIVFIDDILIYSKTVEEHGEHLRKVLELLKHEQLYAKFSKCEFWLKEVQFLGHIVTQEGIKVDPAKIEAIQSWESPKSPKEVRSFLGLAGYYRRFIKHFSAIATPLTRLTKKEVKFEWTPTCEYTFNNLKEKLTRAPILALPNGTDGFVVYCDASKLGLGCVLMQEGKVIAYASRKLKEHELNYPTHDMELAAVVFALKIWRHYLYGVKCQIYTDHKSLQHILNQKELNMRQRRWVELLSDYDCEILYHPGKGNVVADALSRKGGKVKPDVLDSRMGIVAYRISIVPDLRAEIRKWQEEAAKEENLKSERLVGNLNMLVTNTEDLKCFGDRVWVPKLGDL</sequence>
<dbReference type="Pfam" id="PF00078">
    <property type="entry name" value="RVT_1"/>
    <property type="match status" value="1"/>
</dbReference>
<comment type="caution">
    <text evidence="13">The sequence shown here is derived from an EMBL/GenBank/DDBJ whole genome shotgun (WGS) entry which is preliminary data.</text>
</comment>
<evidence type="ECO:0000256" key="5">
    <source>
        <dbReference type="ARBA" id="ARBA00022722"/>
    </source>
</evidence>
<keyword evidence="9" id="KW-0479">Metal-binding</keyword>
<dbReference type="AlphaFoldDB" id="A0AA38S3G9"/>
<keyword evidence="9" id="KW-0863">Zinc-finger</keyword>
<feature type="region of interest" description="Disordered" evidence="10">
    <location>
        <begin position="199"/>
        <end position="227"/>
    </location>
</feature>
<dbReference type="PROSITE" id="PS50158">
    <property type="entry name" value="ZF_CCHC"/>
    <property type="match status" value="2"/>
</dbReference>
<keyword evidence="4" id="KW-0548">Nucleotidyltransferase</keyword>
<dbReference type="FunFam" id="3.30.70.270:FF:000020">
    <property type="entry name" value="Transposon Tf2-6 polyprotein-like Protein"/>
    <property type="match status" value="1"/>
</dbReference>
<evidence type="ECO:0000256" key="2">
    <source>
        <dbReference type="ARBA" id="ARBA00022670"/>
    </source>
</evidence>
<reference evidence="13" key="1">
    <citation type="submission" date="2023-03" db="EMBL/GenBank/DDBJ databases">
        <title>Chromosome-scale reference genome and RAD-based genetic map of yellow starthistle (Centaurea solstitialis) reveal putative structural variation and QTLs associated with invader traits.</title>
        <authorList>
            <person name="Reatini B."/>
            <person name="Cang F.A."/>
            <person name="Jiang Q."/>
            <person name="Mckibben M.T.W."/>
            <person name="Barker M.S."/>
            <person name="Rieseberg L.H."/>
            <person name="Dlugosch K.M."/>
        </authorList>
    </citation>
    <scope>NUCLEOTIDE SEQUENCE</scope>
    <source>
        <strain evidence="13">CAN-66</strain>
        <tissue evidence="13">Leaf</tissue>
    </source>
</reference>
<evidence type="ECO:0000259" key="11">
    <source>
        <dbReference type="PROSITE" id="PS50158"/>
    </source>
</evidence>
<dbReference type="InterPro" id="IPR021109">
    <property type="entry name" value="Peptidase_aspartic_dom_sf"/>
</dbReference>
<evidence type="ECO:0000256" key="9">
    <source>
        <dbReference type="PROSITE-ProRule" id="PRU00047"/>
    </source>
</evidence>
<evidence type="ECO:0000256" key="8">
    <source>
        <dbReference type="ARBA" id="ARBA00022918"/>
    </source>
</evidence>
<feature type="region of interest" description="Disordered" evidence="10">
    <location>
        <begin position="353"/>
        <end position="389"/>
    </location>
</feature>
<dbReference type="Pfam" id="PF00098">
    <property type="entry name" value="zf-CCHC"/>
    <property type="match status" value="2"/>
</dbReference>
<dbReference type="SUPFAM" id="SSF56672">
    <property type="entry name" value="DNA/RNA polymerases"/>
    <property type="match status" value="1"/>
</dbReference>
<protein>
    <recommendedName>
        <fullName evidence="1">RNA-directed DNA polymerase</fullName>
        <ecNumber evidence="1">2.7.7.49</ecNumber>
    </recommendedName>
</protein>
<dbReference type="InterPro" id="IPR036875">
    <property type="entry name" value="Znf_CCHC_sf"/>
</dbReference>
<evidence type="ECO:0000313" key="14">
    <source>
        <dbReference type="Proteomes" id="UP001172457"/>
    </source>
</evidence>
<dbReference type="Gene3D" id="2.40.70.10">
    <property type="entry name" value="Acid Proteases"/>
    <property type="match status" value="1"/>
</dbReference>
<keyword evidence="7" id="KW-0378">Hydrolase</keyword>
<dbReference type="PANTHER" id="PTHR37984">
    <property type="entry name" value="PROTEIN CBG26694"/>
    <property type="match status" value="1"/>
</dbReference>
<dbReference type="CDD" id="cd09274">
    <property type="entry name" value="RNase_HI_RT_Ty3"/>
    <property type="match status" value="1"/>
</dbReference>
<keyword evidence="8" id="KW-0695">RNA-directed DNA polymerase</keyword>
<feature type="compositionally biased region" description="Basic and acidic residues" evidence="10">
    <location>
        <begin position="353"/>
        <end position="385"/>
    </location>
</feature>
<proteinExistence type="predicted"/>
<evidence type="ECO:0000256" key="1">
    <source>
        <dbReference type="ARBA" id="ARBA00012493"/>
    </source>
</evidence>
<dbReference type="EC" id="2.7.7.49" evidence="1"/>
<feature type="compositionally biased region" description="Basic and acidic residues" evidence="10">
    <location>
        <begin position="201"/>
        <end position="212"/>
    </location>
</feature>
<dbReference type="PROSITE" id="PS50878">
    <property type="entry name" value="RT_POL"/>
    <property type="match status" value="1"/>
</dbReference>
<feature type="compositionally biased region" description="Low complexity" evidence="10">
    <location>
        <begin position="162"/>
        <end position="173"/>
    </location>
</feature>
<dbReference type="Proteomes" id="UP001172457">
    <property type="component" value="Unassembled WGS sequence"/>
</dbReference>
<dbReference type="InterPro" id="IPR001878">
    <property type="entry name" value="Znf_CCHC"/>
</dbReference>
<dbReference type="Gene3D" id="3.10.20.370">
    <property type="match status" value="1"/>
</dbReference>
<keyword evidence="9" id="KW-0862">Zinc</keyword>
<dbReference type="GO" id="GO:0003676">
    <property type="term" value="F:nucleic acid binding"/>
    <property type="evidence" value="ECO:0007669"/>
    <property type="project" value="InterPro"/>
</dbReference>
<dbReference type="Pfam" id="PF08284">
    <property type="entry name" value="RVP_2"/>
    <property type="match status" value="1"/>
</dbReference>
<evidence type="ECO:0000259" key="12">
    <source>
        <dbReference type="PROSITE" id="PS50878"/>
    </source>
</evidence>
<dbReference type="GO" id="GO:0008233">
    <property type="term" value="F:peptidase activity"/>
    <property type="evidence" value="ECO:0007669"/>
    <property type="project" value="UniProtKB-KW"/>
</dbReference>